<keyword evidence="3 6" id="KW-0812">Transmembrane</keyword>
<accession>A0A8J3G6X3</accession>
<feature type="transmembrane region" description="Helical" evidence="6">
    <location>
        <begin position="389"/>
        <end position="409"/>
    </location>
</feature>
<evidence type="ECO:0000256" key="6">
    <source>
        <dbReference type="SAM" id="Phobius"/>
    </source>
</evidence>
<evidence type="ECO:0000256" key="3">
    <source>
        <dbReference type="ARBA" id="ARBA00022692"/>
    </source>
</evidence>
<keyword evidence="4 6" id="KW-1133">Transmembrane helix</keyword>
<keyword evidence="8" id="KW-1185">Reference proteome</keyword>
<organism evidence="7 8">
    <name type="scientific">Mongoliitalea lutea</name>
    <dbReference type="NCBI Taxonomy" id="849756"/>
    <lineage>
        <taxon>Bacteria</taxon>
        <taxon>Pseudomonadati</taxon>
        <taxon>Bacteroidota</taxon>
        <taxon>Cytophagia</taxon>
        <taxon>Cytophagales</taxon>
        <taxon>Cyclobacteriaceae</taxon>
        <taxon>Mongoliitalea</taxon>
    </lineage>
</organism>
<dbReference type="RefSeq" id="WP_189585363.1">
    <property type="nucleotide sequence ID" value="NZ_BMYF01000024.1"/>
</dbReference>
<comment type="subcellular location">
    <subcellularLocation>
        <location evidence="1">Cell membrane</location>
        <topology evidence="1">Multi-pass membrane protein</topology>
    </subcellularLocation>
</comment>
<dbReference type="AlphaFoldDB" id="A0A8J3G6X3"/>
<keyword evidence="5 6" id="KW-0472">Membrane</keyword>
<dbReference type="EMBL" id="BMYF01000024">
    <property type="protein sequence ID" value="GHB49739.1"/>
    <property type="molecule type" value="Genomic_DNA"/>
</dbReference>
<dbReference type="InterPro" id="IPR050833">
    <property type="entry name" value="Poly_Biosynth_Transport"/>
</dbReference>
<evidence type="ECO:0000256" key="2">
    <source>
        <dbReference type="ARBA" id="ARBA00022475"/>
    </source>
</evidence>
<name>A0A8J3G6X3_9BACT</name>
<evidence type="ECO:0008006" key="9">
    <source>
        <dbReference type="Google" id="ProtNLM"/>
    </source>
</evidence>
<dbReference type="PANTHER" id="PTHR30250:SF11">
    <property type="entry name" value="O-ANTIGEN TRANSPORTER-RELATED"/>
    <property type="match status" value="1"/>
</dbReference>
<evidence type="ECO:0000256" key="4">
    <source>
        <dbReference type="ARBA" id="ARBA00022989"/>
    </source>
</evidence>
<reference evidence="7" key="1">
    <citation type="journal article" date="2014" name="Int. J. Syst. Evol. Microbiol.">
        <title>Complete genome sequence of Corynebacterium casei LMG S-19264T (=DSM 44701T), isolated from a smear-ripened cheese.</title>
        <authorList>
            <consortium name="US DOE Joint Genome Institute (JGI-PGF)"/>
            <person name="Walter F."/>
            <person name="Albersmeier A."/>
            <person name="Kalinowski J."/>
            <person name="Ruckert C."/>
        </authorList>
    </citation>
    <scope>NUCLEOTIDE SEQUENCE</scope>
    <source>
        <strain evidence="7">KCTC 23224</strain>
    </source>
</reference>
<dbReference type="PANTHER" id="PTHR30250">
    <property type="entry name" value="PST FAMILY PREDICTED COLANIC ACID TRANSPORTER"/>
    <property type="match status" value="1"/>
</dbReference>
<evidence type="ECO:0000256" key="1">
    <source>
        <dbReference type="ARBA" id="ARBA00004651"/>
    </source>
</evidence>
<keyword evidence="2" id="KW-1003">Cell membrane</keyword>
<evidence type="ECO:0000313" key="7">
    <source>
        <dbReference type="EMBL" id="GHB49739.1"/>
    </source>
</evidence>
<evidence type="ECO:0000313" key="8">
    <source>
        <dbReference type="Proteomes" id="UP000642809"/>
    </source>
</evidence>
<dbReference type="GO" id="GO:0005886">
    <property type="term" value="C:plasma membrane"/>
    <property type="evidence" value="ECO:0007669"/>
    <property type="project" value="UniProtKB-SubCell"/>
</dbReference>
<proteinExistence type="predicted"/>
<feature type="transmembrane region" description="Helical" evidence="6">
    <location>
        <begin position="301"/>
        <end position="322"/>
    </location>
</feature>
<feature type="transmembrane region" description="Helical" evidence="6">
    <location>
        <begin position="86"/>
        <end position="107"/>
    </location>
</feature>
<dbReference type="Proteomes" id="UP000642809">
    <property type="component" value="Unassembled WGS sequence"/>
</dbReference>
<feature type="transmembrane region" description="Helical" evidence="6">
    <location>
        <begin position="12"/>
        <end position="35"/>
    </location>
</feature>
<feature type="transmembrane region" description="Helical" evidence="6">
    <location>
        <begin position="181"/>
        <end position="198"/>
    </location>
</feature>
<gene>
    <name evidence="7" type="ORF">GCM10008106_33160</name>
</gene>
<dbReference type="Pfam" id="PF13440">
    <property type="entry name" value="Polysacc_synt_3"/>
    <property type="match status" value="1"/>
</dbReference>
<feature type="transmembrane region" description="Helical" evidence="6">
    <location>
        <begin position="365"/>
        <end position="383"/>
    </location>
</feature>
<feature type="transmembrane region" description="Helical" evidence="6">
    <location>
        <begin position="150"/>
        <end position="169"/>
    </location>
</feature>
<feature type="transmembrane region" description="Helical" evidence="6">
    <location>
        <begin position="41"/>
        <end position="58"/>
    </location>
</feature>
<comment type="caution">
    <text evidence="7">The sequence shown here is derived from an EMBL/GenBank/DDBJ whole genome shotgun (WGS) entry which is preliminary data.</text>
</comment>
<feature type="transmembrane region" description="Helical" evidence="6">
    <location>
        <begin position="119"/>
        <end position="138"/>
    </location>
</feature>
<protein>
    <recommendedName>
        <fullName evidence="9">Membrane protein involved in the export of O-antigen and teichoic acid</fullName>
    </recommendedName>
</protein>
<evidence type="ECO:0000256" key="5">
    <source>
        <dbReference type="ARBA" id="ARBA00023136"/>
    </source>
</evidence>
<reference evidence="7" key="2">
    <citation type="submission" date="2020-09" db="EMBL/GenBank/DDBJ databases">
        <authorList>
            <person name="Sun Q."/>
            <person name="Kim S."/>
        </authorList>
    </citation>
    <scope>NUCLEOTIDE SEQUENCE</scope>
    <source>
        <strain evidence="7">KCTC 23224</strain>
    </source>
</reference>
<sequence length="442" mass="50153">MGKSNYWISSGFFSMLHRAIDFFVGFLGFMILVRVFNKEDFGVWVLFITIASIIEMARNGFIQNGLIKFIVGKEALDFAKIQMSAIWLNTILTGLLIVLLLLTAPWMELTFQAPGLRDLIYIHCLFLPVLIFHTHNLILMQGTFNFKSYFFAGVSRSVPFFLVILYFFFTHQEITLIQLAWYYNLAFVIAFVTSQYQVRKQFKLIWGWHKEWASQLFHFGKYVFGTNLVSMLTSSMDKFLLGALLSPVQVALANSAGRIINLLDIPINSISSISFPKASEAHEAGELKEVSKIYEMTVSSMFSFSLLFIAVSVIFAKPIIWIVAGEEYLDAVPYLQLISLIAIVKPLDRQSGVFLDAIGKPFYNMILVFGTLVYGLGFSWFFITQLGLIGAAIGVVVAIGLTAFIKMIILNRFLTISYKNVIKETFSNYPKSIILINNKLRK</sequence>